<protein>
    <submittedName>
        <fullName evidence="2">Uncharacterized protein</fullName>
    </submittedName>
</protein>
<keyword evidence="3" id="KW-1185">Reference proteome</keyword>
<evidence type="ECO:0000256" key="1">
    <source>
        <dbReference type="SAM" id="MobiDB-lite"/>
    </source>
</evidence>
<proteinExistence type="predicted"/>
<dbReference type="OrthoDB" id="6508726at2759"/>
<dbReference type="AlphaFoldDB" id="A0A3S1BX22"/>
<evidence type="ECO:0000313" key="2">
    <source>
        <dbReference type="EMBL" id="RUS90923.1"/>
    </source>
</evidence>
<comment type="caution">
    <text evidence="2">The sequence shown here is derived from an EMBL/GenBank/DDBJ whole genome shotgun (WGS) entry which is preliminary data.</text>
</comment>
<name>A0A3S1BX22_ELYCH</name>
<feature type="region of interest" description="Disordered" evidence="1">
    <location>
        <begin position="120"/>
        <end position="144"/>
    </location>
</feature>
<dbReference type="Proteomes" id="UP000271974">
    <property type="component" value="Unassembled WGS sequence"/>
</dbReference>
<feature type="non-terminal residue" evidence="2">
    <location>
        <position position="206"/>
    </location>
</feature>
<dbReference type="EMBL" id="RQTK01000022">
    <property type="protein sequence ID" value="RUS90923.1"/>
    <property type="molecule type" value="Genomic_DNA"/>
</dbReference>
<feature type="compositionally biased region" description="Polar residues" evidence="1">
    <location>
        <begin position="123"/>
        <end position="139"/>
    </location>
</feature>
<evidence type="ECO:0000313" key="3">
    <source>
        <dbReference type="Proteomes" id="UP000271974"/>
    </source>
</evidence>
<sequence>MFKVEQTRFLQVPGWEHLTTPGVKPVKCSCNLINGYVINNKNNNNNNSNSINKNINNNASNSSCSSLAMTNNGRCCCDIDANDKYTAAIELSNKCREFYQSRLEAANSIKSRWRIEPSDKLSTENSYPYSPQTKHQSQKSASLSSFSSSTSSSESLSASSSTSSLSACSSGVSNKDSSAQFGKARRTNSIDLAMNRLRTEMVSIYF</sequence>
<organism evidence="2 3">
    <name type="scientific">Elysia chlorotica</name>
    <name type="common">Eastern emerald elysia</name>
    <name type="synonym">Sea slug</name>
    <dbReference type="NCBI Taxonomy" id="188477"/>
    <lineage>
        <taxon>Eukaryota</taxon>
        <taxon>Metazoa</taxon>
        <taxon>Spiralia</taxon>
        <taxon>Lophotrochozoa</taxon>
        <taxon>Mollusca</taxon>
        <taxon>Gastropoda</taxon>
        <taxon>Heterobranchia</taxon>
        <taxon>Euthyneura</taxon>
        <taxon>Panpulmonata</taxon>
        <taxon>Sacoglossa</taxon>
        <taxon>Placobranchoidea</taxon>
        <taxon>Plakobranchidae</taxon>
        <taxon>Elysia</taxon>
    </lineage>
</organism>
<reference evidence="2 3" key="1">
    <citation type="submission" date="2019-01" db="EMBL/GenBank/DDBJ databases">
        <title>A draft genome assembly of the solar-powered sea slug Elysia chlorotica.</title>
        <authorList>
            <person name="Cai H."/>
            <person name="Li Q."/>
            <person name="Fang X."/>
            <person name="Li J."/>
            <person name="Curtis N.E."/>
            <person name="Altenburger A."/>
            <person name="Shibata T."/>
            <person name="Feng M."/>
            <person name="Maeda T."/>
            <person name="Schwartz J.A."/>
            <person name="Shigenobu S."/>
            <person name="Lundholm N."/>
            <person name="Nishiyama T."/>
            <person name="Yang H."/>
            <person name="Hasebe M."/>
            <person name="Li S."/>
            <person name="Pierce S.K."/>
            <person name="Wang J."/>
        </authorList>
    </citation>
    <scope>NUCLEOTIDE SEQUENCE [LARGE SCALE GENOMIC DNA]</scope>
    <source>
        <strain evidence="2">EC2010</strain>
        <tissue evidence="2">Whole organism of an adult</tissue>
    </source>
</reference>
<gene>
    <name evidence="2" type="ORF">EGW08_001320</name>
</gene>
<accession>A0A3S1BX22</accession>